<proteinExistence type="predicted"/>
<dbReference type="RefSeq" id="WP_328823648.1">
    <property type="nucleotide sequence ID" value="NZ_JACGWT010000002.1"/>
</dbReference>
<evidence type="ECO:0000313" key="2">
    <source>
        <dbReference type="EMBL" id="MBA8793460.1"/>
    </source>
</evidence>
<feature type="region of interest" description="Disordered" evidence="1">
    <location>
        <begin position="1"/>
        <end position="46"/>
    </location>
</feature>
<organism evidence="2 3">
    <name type="scientific">Microlunatus kandeliicorticis</name>
    <dbReference type="NCBI Taxonomy" id="1759536"/>
    <lineage>
        <taxon>Bacteria</taxon>
        <taxon>Bacillati</taxon>
        <taxon>Actinomycetota</taxon>
        <taxon>Actinomycetes</taxon>
        <taxon>Propionibacteriales</taxon>
        <taxon>Propionibacteriaceae</taxon>
        <taxon>Microlunatus</taxon>
    </lineage>
</organism>
<comment type="caution">
    <text evidence="2">The sequence shown here is derived from an EMBL/GenBank/DDBJ whole genome shotgun (WGS) entry which is preliminary data.</text>
</comment>
<name>A0A7W3IQP9_9ACTN</name>
<feature type="compositionally biased region" description="Gly residues" evidence="1">
    <location>
        <begin position="1"/>
        <end position="44"/>
    </location>
</feature>
<dbReference type="EMBL" id="JACGWT010000002">
    <property type="protein sequence ID" value="MBA8793460.1"/>
    <property type="molecule type" value="Genomic_DNA"/>
</dbReference>
<dbReference type="AlphaFoldDB" id="A0A7W3IQP9"/>
<evidence type="ECO:0000256" key="1">
    <source>
        <dbReference type="SAM" id="MobiDB-lite"/>
    </source>
</evidence>
<evidence type="ECO:0000313" key="3">
    <source>
        <dbReference type="Proteomes" id="UP000523079"/>
    </source>
</evidence>
<protein>
    <submittedName>
        <fullName evidence="2">Uncharacterized protein</fullName>
    </submittedName>
</protein>
<keyword evidence="3" id="KW-1185">Reference proteome</keyword>
<reference evidence="2 3" key="1">
    <citation type="submission" date="2020-07" db="EMBL/GenBank/DDBJ databases">
        <title>Sequencing the genomes of 1000 actinobacteria strains.</title>
        <authorList>
            <person name="Klenk H.-P."/>
        </authorList>
    </citation>
    <scope>NUCLEOTIDE SEQUENCE [LARGE SCALE GENOMIC DNA]</scope>
    <source>
        <strain evidence="2 3">DSM 100723</strain>
    </source>
</reference>
<sequence length="213" mass="22600">MKGHPFFGGGPGPFRGPGGHGFGPGGPGEGGPGRGRGRGFGRPGGWQNVDLPSADDAAAWFSGRLPDGWFGDVDVSVDREEIIVVGTLAGLGADVAPAEAEGRVSRFRADTRGERMAIAEEAQARYKRKVSWGVRVGEATTLFTHISVPVMTRLQQPERQVLDTLVDAGVARSRSEALSWAVKLVGEHAEGWLSELREAMSEVDKLRSSGPDL</sequence>
<dbReference type="Proteomes" id="UP000523079">
    <property type="component" value="Unassembled WGS sequence"/>
</dbReference>
<gene>
    <name evidence="2" type="ORF">FHX74_001065</name>
</gene>
<accession>A0A7W3IQP9</accession>